<dbReference type="EMBL" id="JAPUUL010000639">
    <property type="protein sequence ID" value="KAJ8129862.1"/>
    <property type="molecule type" value="Genomic_DNA"/>
</dbReference>
<evidence type="ECO:0000313" key="2">
    <source>
        <dbReference type="Proteomes" id="UP001153332"/>
    </source>
</evidence>
<sequence length="1296" mass="143677">MIPPEQFHFCNDCQKFTIDPEKKQASLYPNRDKEGSRSDIFFFDATLEDVLTGLTSGCELCLWLDSLWREELSSDQERYAVLKASKNTSSIVVCAETYSMSLVDRYPIDEITFFGLWEENVPSRPHWGKCLVFGKCSIDIFTTQDDDVSHLIRNRPINCYPGSAESLKLVRQWLQKCQTSHAKCRGVSQSYIPLRVLRISGGCSSCEFHVAIDTTTKTEPFAALSYCWGGEQPYKTTKARIQSGDASLQWCKLSKSLQDAIKVTVALGLQCLWVDSMCIIQDDEDDKAVQIADMARIYSQATVTIVASRSSRAVDGFLGEINLTSRTLLAVRLPFRCSGKDRTVGSAYLTHIEGSRNRSEPIESRAWTLQERYLSNRVVEFGSLQTGWTCSSSSASTAKSGDSYVDGWKWDTNHEASNSQMIYLHSDLLVDLAEFALQRSSDAWIRDWLNSRWETVLSEYTPRLLSVPTDRILGISGVADIFLSHRRNEGRDKAEEYLAGLWKSSLPSMLCWHAVGDQGRLPPAPEIYQGPSWSWAGINCHVSFIFGRACNTDCRAVLVDADVRLANSSAKCGSVTRAVLTLKGRMRRGFWNSRDRTLDVDSNENPVKGGDARDSCTNTTRVRLATIYPDTSGPRGGSSREHQPRVPIQLLEIGNCVSLKRRGPVGLVLELTQVSSDQDLPQFRRLGLFHIDTKRISGATQPGYAPNEHSQAEAPEDFFDGRIARVIKLECFHVSTPALKSAKLERHLLTAPTVASLESDAKTILLPHIGALLIMADRVSRSRARRPPPPPPQSKASQGRLLDAAASKSAELLTAETGAGFVPLQSKQAEFPQENAQQSEVEPAMTAQQPEPPKPPKPLHTSVLELETEEQEQVSPVMQPQKRQIGSDDDDEHQPKRARLTRKNLARFNNIGKKGTKTSLSSTIPDFTTGSTTTSGFDLRASKNGILNSISSKPPTNLKEIRQRYTKSRGTASPTESMYEGYVKGVKITYNEATTIFEVGRRLLKDYDENYRKALNHAFTGFPEDVGFNNGLSAPQPGFVEGLQKLEFEPFLVEEHINGAVLYKDNRHSITLPHLAGEWKGPDGLIKEAALQSSYDGAALVYARNQALAYLGKSDPPGHAEITTFATDGTNLNFYAHYATLSENGTLKYHQYQYASANILDSYQGHKDGRRGLRNAQDYAFKQSCALKDQLKEKWKQHRGALQGIAEGPLPPVVDGTSEKATNVGEDEVGDKIVEQPCEPTPPSSSEPEPLSNSLKPLSSTNDAVPNRGGRKRKGAFSSHGPPHESSRRRSKRKPG</sequence>
<gene>
    <name evidence="1" type="ORF">O1611_g3765</name>
</gene>
<reference evidence="1" key="1">
    <citation type="submission" date="2022-12" db="EMBL/GenBank/DDBJ databases">
        <title>Genome Sequence of Lasiodiplodia mahajangana.</title>
        <authorList>
            <person name="Buettner E."/>
        </authorList>
    </citation>
    <scope>NUCLEOTIDE SEQUENCE</scope>
    <source>
        <strain evidence="1">VT137</strain>
    </source>
</reference>
<name>A0ACC2JQT1_9PEZI</name>
<comment type="caution">
    <text evidence="1">The sequence shown here is derived from an EMBL/GenBank/DDBJ whole genome shotgun (WGS) entry which is preliminary data.</text>
</comment>
<dbReference type="Proteomes" id="UP001153332">
    <property type="component" value="Unassembled WGS sequence"/>
</dbReference>
<protein>
    <submittedName>
        <fullName evidence="1">Uncharacterized protein</fullName>
    </submittedName>
</protein>
<keyword evidence="2" id="KW-1185">Reference proteome</keyword>
<accession>A0ACC2JQT1</accession>
<organism evidence="1 2">
    <name type="scientific">Lasiodiplodia mahajangana</name>
    <dbReference type="NCBI Taxonomy" id="1108764"/>
    <lineage>
        <taxon>Eukaryota</taxon>
        <taxon>Fungi</taxon>
        <taxon>Dikarya</taxon>
        <taxon>Ascomycota</taxon>
        <taxon>Pezizomycotina</taxon>
        <taxon>Dothideomycetes</taxon>
        <taxon>Dothideomycetes incertae sedis</taxon>
        <taxon>Botryosphaeriales</taxon>
        <taxon>Botryosphaeriaceae</taxon>
        <taxon>Lasiodiplodia</taxon>
    </lineage>
</organism>
<proteinExistence type="predicted"/>
<evidence type="ECO:0000313" key="1">
    <source>
        <dbReference type="EMBL" id="KAJ8129862.1"/>
    </source>
</evidence>